<feature type="region of interest" description="Disordered" evidence="3">
    <location>
        <begin position="52"/>
        <end position="91"/>
    </location>
</feature>
<dbReference type="PANTHER" id="PTHR30023:SF0">
    <property type="entry name" value="PENICILLIN-SENSITIVE CARBOXYPEPTIDASE A"/>
    <property type="match status" value="1"/>
</dbReference>
<dbReference type="GO" id="GO:0009002">
    <property type="term" value="F:serine-type D-Ala-D-Ala carboxypeptidase activity"/>
    <property type="evidence" value="ECO:0007669"/>
    <property type="project" value="UniProtKB-EC"/>
</dbReference>
<gene>
    <name evidence="4" type="primary">dacB</name>
    <name evidence="4" type="ORF">C1C97_010675</name>
</gene>
<comment type="caution">
    <text evidence="4">The sequence shown here is derived from an EMBL/GenBank/DDBJ whole genome shotgun (WGS) entry which is preliminary data.</text>
</comment>
<sequence length="496" mass="50321">MPSTPPRSPGHAPLRPLLCVLLALAVAGPAVFALPALLAELRPAAQWRQAHAALQDSPPVASRAPAAASSPGADGSAGNGAETSGSGDRVTAEAVERALRTGLDGAPGTAAVAVSEAGEDALLAGREQTRPMVPASNQKLLTALSIAEAVDPYDRLATTVVGGPDLRSLTLVAGGDTLLAPGEGDPAAVNGRAGLGTLAERTARALRERSADAASGGLTVAVDTNLFTGPDRNPAWQREDVESGEITRVSPIALYSHRVPAADGADPGSAGDRPADPARAAAEEFARQLRDRLGHGVHVTVRGSAPAPADAAELARVESAPVHEQSAYMLAHSDNSLAEALARVAAARSGREPGVDGVRQMLPAALRAHGIDTAGLRVLDASGMAPDNRVTATALLRTVGTLLREPRFGPYGRGLPVAGGSGTLAERFDDAPEAAARGVSRAKTGTLLDVVALTGYVQRPDGRVLVYSVVLNGVAGRTADAKDSVDRTVAALATSS</sequence>
<dbReference type="Proteomes" id="UP000249516">
    <property type="component" value="Unassembled WGS sequence"/>
</dbReference>
<dbReference type="Gene3D" id="3.40.710.10">
    <property type="entry name" value="DD-peptidase/beta-lactamase superfamily"/>
    <property type="match status" value="2"/>
</dbReference>
<dbReference type="GO" id="GO:0000270">
    <property type="term" value="P:peptidoglycan metabolic process"/>
    <property type="evidence" value="ECO:0007669"/>
    <property type="project" value="TreeGrafter"/>
</dbReference>
<keyword evidence="4" id="KW-0645">Protease</keyword>
<keyword evidence="4" id="KW-0121">Carboxypeptidase</keyword>
<reference evidence="4 5" key="1">
    <citation type="submission" date="2018-10" db="EMBL/GenBank/DDBJ databases">
        <title>Kocuria tytouropygialis sp. nov., isolated from the uropygial gland of an American barn owl (Tyto furcata).</title>
        <authorList>
            <person name="Braun M.S."/>
            <person name="Wang E."/>
            <person name="Zimmermann S."/>
            <person name="Wagner H."/>
            <person name="Wink M."/>
        </authorList>
    </citation>
    <scope>NUCLEOTIDE SEQUENCE [LARGE SCALE GENOMIC DNA]</scope>
    <source>
        <strain evidence="4 5">442</strain>
    </source>
</reference>
<keyword evidence="5" id="KW-1185">Reference proteome</keyword>
<feature type="compositionally biased region" description="Low complexity" evidence="3">
    <location>
        <begin position="57"/>
        <end position="81"/>
    </location>
</feature>
<proteinExistence type="inferred from homology"/>
<dbReference type="OrthoDB" id="56883at2"/>
<dbReference type="GO" id="GO:0006508">
    <property type="term" value="P:proteolysis"/>
    <property type="evidence" value="ECO:0007669"/>
    <property type="project" value="InterPro"/>
</dbReference>
<evidence type="ECO:0000313" key="4">
    <source>
        <dbReference type="EMBL" id="RKQ33676.1"/>
    </source>
</evidence>
<dbReference type="AlphaFoldDB" id="A0A495A5U7"/>
<dbReference type="RefSeq" id="WP_121031778.1">
    <property type="nucleotide sequence ID" value="NZ_PNJG02000004.1"/>
</dbReference>
<name>A0A495A5U7_9MICC</name>
<dbReference type="PANTHER" id="PTHR30023">
    <property type="entry name" value="D-ALANYL-D-ALANINE CARBOXYPEPTIDASE"/>
    <property type="match status" value="1"/>
</dbReference>
<protein>
    <submittedName>
        <fullName evidence="4">D-alanyl-D-alanine carboxypeptidase/D-alanyl-D-alanine-endopeptidase</fullName>
        <ecNumber evidence="4">3.4.16.4</ecNumber>
    </submittedName>
</protein>
<dbReference type="NCBIfam" id="TIGR00666">
    <property type="entry name" value="PBP4"/>
    <property type="match status" value="1"/>
</dbReference>
<dbReference type="EMBL" id="PNJG02000004">
    <property type="protein sequence ID" value="RKQ33676.1"/>
    <property type="molecule type" value="Genomic_DNA"/>
</dbReference>
<dbReference type="InterPro" id="IPR012338">
    <property type="entry name" value="Beta-lactam/transpept-like"/>
</dbReference>
<dbReference type="InterPro" id="IPR000667">
    <property type="entry name" value="Peptidase_S13"/>
</dbReference>
<evidence type="ECO:0000256" key="1">
    <source>
        <dbReference type="ARBA" id="ARBA00006096"/>
    </source>
</evidence>
<accession>A0A495A5U7</accession>
<dbReference type="PRINTS" id="PR00922">
    <property type="entry name" value="DADACBPTASE3"/>
</dbReference>
<keyword evidence="2 4" id="KW-0378">Hydrolase</keyword>
<organism evidence="4 5">
    <name type="scientific">Kocuria tytonis</name>
    <dbReference type="NCBI Taxonomy" id="2054280"/>
    <lineage>
        <taxon>Bacteria</taxon>
        <taxon>Bacillati</taxon>
        <taxon>Actinomycetota</taxon>
        <taxon>Actinomycetes</taxon>
        <taxon>Micrococcales</taxon>
        <taxon>Micrococcaceae</taxon>
        <taxon>Kocuria</taxon>
    </lineage>
</organism>
<evidence type="ECO:0000256" key="2">
    <source>
        <dbReference type="ARBA" id="ARBA00022801"/>
    </source>
</evidence>
<evidence type="ECO:0000256" key="3">
    <source>
        <dbReference type="SAM" id="MobiDB-lite"/>
    </source>
</evidence>
<dbReference type="Pfam" id="PF02113">
    <property type="entry name" value="Peptidase_S13"/>
    <property type="match status" value="2"/>
</dbReference>
<comment type="similarity">
    <text evidence="1">Belongs to the peptidase S13 family.</text>
</comment>
<dbReference type="EC" id="3.4.16.4" evidence="4"/>
<evidence type="ECO:0000313" key="5">
    <source>
        <dbReference type="Proteomes" id="UP000249516"/>
    </source>
</evidence>
<dbReference type="SUPFAM" id="SSF56601">
    <property type="entry name" value="beta-lactamase/transpeptidase-like"/>
    <property type="match status" value="1"/>
</dbReference>